<accession>A0A1D8A8T9</accession>
<dbReference type="KEGG" id="nre:BES08_06370"/>
<dbReference type="SUPFAM" id="SSF51735">
    <property type="entry name" value="NAD(P)-binding Rossmann-fold domains"/>
    <property type="match status" value="1"/>
</dbReference>
<dbReference type="Pfam" id="PF02826">
    <property type="entry name" value="2-Hacid_dh_C"/>
    <property type="match status" value="1"/>
</dbReference>
<dbReference type="RefSeq" id="WP_069709169.1">
    <property type="nucleotide sequence ID" value="NZ_CP017075.1"/>
</dbReference>
<proteinExistence type="predicted"/>
<dbReference type="GO" id="GO:0051287">
    <property type="term" value="F:NAD binding"/>
    <property type="evidence" value="ECO:0007669"/>
    <property type="project" value="InterPro"/>
</dbReference>
<dbReference type="PANTHER" id="PTHR43333">
    <property type="entry name" value="2-HACID_DH_C DOMAIN-CONTAINING PROTEIN"/>
    <property type="match status" value="1"/>
</dbReference>
<evidence type="ECO:0000256" key="1">
    <source>
        <dbReference type="ARBA" id="ARBA00023002"/>
    </source>
</evidence>
<dbReference type="SUPFAM" id="SSF52283">
    <property type="entry name" value="Formate/glycerate dehydrogenase catalytic domain-like"/>
    <property type="match status" value="1"/>
</dbReference>
<dbReference type="EMBL" id="CP017075">
    <property type="protein sequence ID" value="AOR78527.1"/>
    <property type="molecule type" value="Genomic_DNA"/>
</dbReference>
<dbReference type="CDD" id="cd12164">
    <property type="entry name" value="GDH_like_2"/>
    <property type="match status" value="1"/>
</dbReference>
<reference evidence="5" key="1">
    <citation type="journal article" date="2017" name="J. Biotechnol.">
        <title>Complete genome sequence of Novosphingobium resinovorum SA1, a versatile xenobiotic-degrading bacterium capable of utilizing sulfanilic acid.</title>
        <authorList>
            <person name="Hegedus B."/>
            <person name="Kos P.B."/>
            <person name="Balint B."/>
            <person name="Maroti G."/>
            <person name="Gan H.M."/>
            <person name="Perei K."/>
            <person name="Rakhely G."/>
        </authorList>
    </citation>
    <scope>NUCLEOTIDE SEQUENCE [LARGE SCALE GENOMIC DNA]</scope>
    <source>
        <strain evidence="5">SA1</strain>
    </source>
</reference>
<keyword evidence="2" id="KW-0520">NAD</keyword>
<dbReference type="PANTHER" id="PTHR43333:SF1">
    <property type="entry name" value="D-ISOMER SPECIFIC 2-HYDROXYACID DEHYDROGENASE NAD-BINDING DOMAIN-CONTAINING PROTEIN"/>
    <property type="match status" value="1"/>
</dbReference>
<dbReference type="Proteomes" id="UP000094626">
    <property type="component" value="Chromosome"/>
</dbReference>
<evidence type="ECO:0000313" key="5">
    <source>
        <dbReference type="Proteomes" id="UP000094626"/>
    </source>
</evidence>
<sequence>MTFQFLGMPERAAAMRAVFAAEAPEIAFHDRDDDIDPADVRYLATWTPPADMARRYSSLELLFSTGAGVDQFDLALIPSQVALVRLVERNLIAGMVEYASGAVLALHRDFIAYSAAQKRGEWRERPVLAATQRRVGVLGAGELGRAVLAALRPYDFQLAAWSRSPRSIDGVTHYYGSDGLDAMLGATDILVCLLPLTPDTHGILCHSLFEKLPQGASLLNVGRGRHLVEHDLLSAIEAGRISQAILDVVDPEPLSPGHPFWTNPNILVTPHIASVTEPVGAARAIIANIRRHRDGEAPDGLVRREAGY</sequence>
<dbReference type="InterPro" id="IPR036291">
    <property type="entry name" value="NAD(P)-bd_dom_sf"/>
</dbReference>
<name>A0A1D8A8T9_9SPHN</name>
<dbReference type="AlphaFoldDB" id="A0A1D8A8T9"/>
<dbReference type="GO" id="GO:0016491">
    <property type="term" value="F:oxidoreductase activity"/>
    <property type="evidence" value="ECO:0007669"/>
    <property type="project" value="UniProtKB-KW"/>
</dbReference>
<gene>
    <name evidence="4" type="ORF">BES08_06370</name>
</gene>
<evidence type="ECO:0000256" key="2">
    <source>
        <dbReference type="ARBA" id="ARBA00023027"/>
    </source>
</evidence>
<feature type="domain" description="D-isomer specific 2-hydroxyacid dehydrogenase NAD-binding" evidence="3">
    <location>
        <begin position="102"/>
        <end position="273"/>
    </location>
</feature>
<keyword evidence="4" id="KW-0670">Pyruvate</keyword>
<organism evidence="4 5">
    <name type="scientific">Novosphingobium resinovorum</name>
    <dbReference type="NCBI Taxonomy" id="158500"/>
    <lineage>
        <taxon>Bacteria</taxon>
        <taxon>Pseudomonadati</taxon>
        <taxon>Pseudomonadota</taxon>
        <taxon>Alphaproteobacteria</taxon>
        <taxon>Sphingomonadales</taxon>
        <taxon>Sphingomonadaceae</taxon>
        <taxon>Novosphingobium</taxon>
    </lineage>
</organism>
<keyword evidence="1" id="KW-0560">Oxidoreductase</keyword>
<evidence type="ECO:0000313" key="4">
    <source>
        <dbReference type="EMBL" id="AOR78527.1"/>
    </source>
</evidence>
<keyword evidence="5" id="KW-1185">Reference proteome</keyword>
<dbReference type="OrthoDB" id="9787219at2"/>
<evidence type="ECO:0000259" key="3">
    <source>
        <dbReference type="Pfam" id="PF02826"/>
    </source>
</evidence>
<dbReference type="InterPro" id="IPR006140">
    <property type="entry name" value="D-isomer_DH_NAD-bd"/>
</dbReference>
<dbReference type="Gene3D" id="3.40.50.720">
    <property type="entry name" value="NAD(P)-binding Rossmann-like Domain"/>
    <property type="match status" value="2"/>
</dbReference>
<protein>
    <submittedName>
        <fullName evidence="4">Glyoxylate/hydroxypyruvate reductase A</fullName>
    </submittedName>
</protein>